<dbReference type="PANTHER" id="PTHR38787">
    <property type="entry name" value="REGULATORY P DOMAIN-CONTAINING PROTEIN"/>
    <property type="match status" value="1"/>
</dbReference>
<dbReference type="InterPro" id="IPR027589">
    <property type="entry name" value="Choice_anch_B"/>
</dbReference>
<evidence type="ECO:0000313" key="4">
    <source>
        <dbReference type="EMBL" id="CAE0727449.1"/>
    </source>
</evidence>
<dbReference type="PANTHER" id="PTHR38787:SF3">
    <property type="entry name" value="REGULATORY P DOMAIN-CONTAINING PROTEIN"/>
    <property type="match status" value="1"/>
</dbReference>
<dbReference type="InterPro" id="IPR013211">
    <property type="entry name" value="LVIVD"/>
</dbReference>
<accession>A0A6V0CJD5</accession>
<evidence type="ECO:0000256" key="2">
    <source>
        <dbReference type="SAM" id="SignalP"/>
    </source>
</evidence>
<feature type="chain" id="PRO_5036394093" evidence="2">
    <location>
        <begin position="24"/>
        <end position="720"/>
    </location>
</feature>
<feature type="signal peptide" evidence="2">
    <location>
        <begin position="1"/>
        <end position="23"/>
    </location>
</feature>
<dbReference type="EMBL" id="HBIX01030399">
    <property type="protein sequence ID" value="CAE0727449.1"/>
    <property type="molecule type" value="Transcribed_RNA"/>
</dbReference>
<sequence>MILHLLIVFLAASLSLLIVAVNSEQHAHDHSHLTIAADHVATNTDAIAVARAANERYYEHFRKSYLEAECAQFWGEFPSRTDVVAAFESHNYDSADNSDSTAAAAAAAGTTTGTSTDIRKNTIRIPTRHQQKHRMIEGEVETETTQDNGTTTTTTDSGMPCTCGMLYDIGQSVIDEYIRESGFVAATATPSYENIHANSTASKSGTSQGTVSHLKCVDGFAGQFPCNNVDLVVHLPKENIRLPKTGLPTTNANDLWGWTSSSDSGSREFVVWGIAEGTFFVEIFNDDDSANLLFIWGYLPSTTGSELWRDVKVIGNHVYVGSEARNHGMQIFDMNQLLDIDPGSDCTPNSQYCKLLVPDAVYKGGDGFKLGRTHNIIANEESNYLYLVGGNNGCKGGLHVVDVSNPRQPRFVTCFGGDKYVHDAHCVNYKGPDANYYGKEICFCFNESRVTIVDVSNKSDIQIISRTYYKKNSYTHQGWLSTDHTHIVFGDELDEMRNTGSKTRTMILQVRDLANPTNLRYHFGETYSIDHDLYIIEATALGQDYDSNLYNGTDLVYQANYQAGLTVLQVVEYEDGNLVEVGSFQTFPNEITAPMLVGAWSSYPYFASGLVAISSIREGLFIVRPNLQDALIAPPQPPSNAPQPQPPSNPQSCGDSTTLDFKNKGRGCTWVEKTRAEWTDKRNRRRIRRKCSKLWNGERLSDYCPTVCGKVGKGKCKNLV</sequence>
<dbReference type="EMBL" id="HBIX01030406">
    <property type="protein sequence ID" value="CAE0727454.1"/>
    <property type="molecule type" value="Transcribed_RNA"/>
</dbReference>
<gene>
    <name evidence="3" type="ORF">PAUS00366_LOCUS20231</name>
    <name evidence="4" type="ORF">PAUS00366_LOCUS20232</name>
    <name evidence="5" type="ORF">PAUS00366_LOCUS20237</name>
</gene>
<organism evidence="4">
    <name type="scientific">Pseudo-nitzschia australis</name>
    <dbReference type="NCBI Taxonomy" id="44445"/>
    <lineage>
        <taxon>Eukaryota</taxon>
        <taxon>Sar</taxon>
        <taxon>Stramenopiles</taxon>
        <taxon>Ochrophyta</taxon>
        <taxon>Bacillariophyta</taxon>
        <taxon>Bacillariophyceae</taxon>
        <taxon>Bacillariophycidae</taxon>
        <taxon>Bacillariales</taxon>
        <taxon>Bacillariaceae</taxon>
        <taxon>Pseudo-nitzschia</taxon>
    </lineage>
</organism>
<feature type="compositionally biased region" description="Pro residues" evidence="1">
    <location>
        <begin position="634"/>
        <end position="649"/>
    </location>
</feature>
<keyword evidence="2" id="KW-0732">Signal</keyword>
<dbReference type="SUPFAM" id="SSF75011">
    <property type="entry name" value="3-carboxy-cis,cis-mucoante lactonizing enzyme"/>
    <property type="match status" value="1"/>
</dbReference>
<evidence type="ECO:0000256" key="1">
    <source>
        <dbReference type="SAM" id="MobiDB-lite"/>
    </source>
</evidence>
<dbReference type="NCBIfam" id="TIGR04312">
    <property type="entry name" value="choice_anch_B"/>
    <property type="match status" value="1"/>
</dbReference>
<evidence type="ECO:0000313" key="3">
    <source>
        <dbReference type="EMBL" id="CAE0727448.1"/>
    </source>
</evidence>
<dbReference type="EMBL" id="HBIX01030398">
    <property type="protein sequence ID" value="CAE0727448.1"/>
    <property type="molecule type" value="Transcribed_RNA"/>
</dbReference>
<feature type="region of interest" description="Disordered" evidence="1">
    <location>
        <begin position="633"/>
        <end position="657"/>
    </location>
</feature>
<dbReference type="Pfam" id="PF08309">
    <property type="entry name" value="LVIVD"/>
    <property type="match status" value="2"/>
</dbReference>
<evidence type="ECO:0000313" key="5">
    <source>
        <dbReference type="EMBL" id="CAE0727454.1"/>
    </source>
</evidence>
<proteinExistence type="predicted"/>
<protein>
    <submittedName>
        <fullName evidence="4">Uncharacterized protein</fullName>
    </submittedName>
</protein>
<reference evidence="4" key="1">
    <citation type="submission" date="2021-01" db="EMBL/GenBank/DDBJ databases">
        <authorList>
            <person name="Corre E."/>
            <person name="Pelletier E."/>
            <person name="Niang G."/>
            <person name="Scheremetjew M."/>
            <person name="Finn R."/>
            <person name="Kale V."/>
            <person name="Holt S."/>
            <person name="Cochrane G."/>
            <person name="Meng A."/>
            <person name="Brown T."/>
            <person name="Cohen L."/>
        </authorList>
    </citation>
    <scope>NUCLEOTIDE SEQUENCE</scope>
    <source>
        <strain evidence="4">10249 10 AB</strain>
    </source>
</reference>
<dbReference type="GO" id="GO:0005576">
    <property type="term" value="C:extracellular region"/>
    <property type="evidence" value="ECO:0007669"/>
    <property type="project" value="TreeGrafter"/>
</dbReference>
<name>A0A6V0CJD5_9STRA</name>
<dbReference type="AlphaFoldDB" id="A0A6V0CJD5"/>